<dbReference type="InterPro" id="IPR013730">
    <property type="entry name" value="Fyv7/TAP26"/>
</dbReference>
<evidence type="ECO:0000313" key="2">
    <source>
        <dbReference type="EMBL" id="KAL3792417.1"/>
    </source>
</evidence>
<organism evidence="2 3">
    <name type="scientific">Cyclotella cryptica</name>
    <dbReference type="NCBI Taxonomy" id="29204"/>
    <lineage>
        <taxon>Eukaryota</taxon>
        <taxon>Sar</taxon>
        <taxon>Stramenopiles</taxon>
        <taxon>Ochrophyta</taxon>
        <taxon>Bacillariophyta</taxon>
        <taxon>Coscinodiscophyceae</taxon>
        <taxon>Thalassiosirophycidae</taxon>
        <taxon>Stephanodiscales</taxon>
        <taxon>Stephanodiscaceae</taxon>
        <taxon>Cyclotella</taxon>
    </lineage>
</organism>
<dbReference type="AlphaFoldDB" id="A0ABD3PWJ7"/>
<reference evidence="2 3" key="1">
    <citation type="journal article" date="2020" name="G3 (Bethesda)">
        <title>Improved Reference Genome for Cyclotella cryptica CCMP332, a Model for Cell Wall Morphogenesis, Salinity Adaptation, and Lipid Production in Diatoms (Bacillariophyta).</title>
        <authorList>
            <person name="Roberts W.R."/>
            <person name="Downey K.M."/>
            <person name="Ruck E.C."/>
            <person name="Traller J.C."/>
            <person name="Alverson A.J."/>
        </authorList>
    </citation>
    <scope>NUCLEOTIDE SEQUENCE [LARGE SCALE GENOMIC DNA]</scope>
    <source>
        <strain evidence="2 3">CCMP332</strain>
    </source>
</reference>
<feature type="compositionally biased region" description="Basic and acidic residues" evidence="1">
    <location>
        <begin position="140"/>
        <end position="163"/>
    </location>
</feature>
<feature type="region of interest" description="Disordered" evidence="1">
    <location>
        <begin position="77"/>
        <end position="181"/>
    </location>
</feature>
<comment type="caution">
    <text evidence="2">The sequence shown here is derived from an EMBL/GenBank/DDBJ whole genome shotgun (WGS) entry which is preliminary data.</text>
</comment>
<evidence type="ECO:0000313" key="3">
    <source>
        <dbReference type="Proteomes" id="UP001516023"/>
    </source>
</evidence>
<sequence>MSSHRRRRPPILDDNDDHDNRHPPTSRQSHDLATQKRRAHAISLHSFSTKRGHDRALAEFKKRKETKFLKNAALLREYSKAMKSEGFDIGRGASRKRDRDYALEGKAQTGSNEPDVEASSSRKKRHKSDPLHDARKKAIHLKESQLEKQNENKRRQDLEEKKMQNRKNRARKLMQRTKNGQPLMKNVICDLLGKIKSDVGADEK</sequence>
<dbReference type="Proteomes" id="UP001516023">
    <property type="component" value="Unassembled WGS sequence"/>
</dbReference>
<gene>
    <name evidence="2" type="ORF">HJC23_001535</name>
</gene>
<dbReference type="EMBL" id="JABMIG020000102">
    <property type="protein sequence ID" value="KAL3792417.1"/>
    <property type="molecule type" value="Genomic_DNA"/>
</dbReference>
<feature type="compositionally biased region" description="Basic residues" evidence="1">
    <location>
        <begin position="164"/>
        <end position="175"/>
    </location>
</feature>
<proteinExistence type="predicted"/>
<feature type="compositionally biased region" description="Basic and acidic residues" evidence="1">
    <location>
        <begin position="77"/>
        <end position="88"/>
    </location>
</feature>
<evidence type="ECO:0008006" key="4">
    <source>
        <dbReference type="Google" id="ProtNLM"/>
    </source>
</evidence>
<name>A0ABD3PWJ7_9STRA</name>
<accession>A0ABD3PWJ7</accession>
<feature type="compositionally biased region" description="Basic and acidic residues" evidence="1">
    <location>
        <begin position="18"/>
        <end position="34"/>
    </location>
</feature>
<keyword evidence="3" id="KW-1185">Reference proteome</keyword>
<dbReference type="Pfam" id="PF08524">
    <property type="entry name" value="rRNA_processing"/>
    <property type="match status" value="1"/>
</dbReference>
<feature type="region of interest" description="Disordered" evidence="1">
    <location>
        <begin position="1"/>
        <end position="53"/>
    </location>
</feature>
<evidence type="ECO:0000256" key="1">
    <source>
        <dbReference type="SAM" id="MobiDB-lite"/>
    </source>
</evidence>
<protein>
    <recommendedName>
        <fullName evidence="4">rRNA-processing protein FYV7</fullName>
    </recommendedName>
</protein>